<keyword evidence="3" id="KW-1185">Reference proteome</keyword>
<protein>
    <submittedName>
        <fullName evidence="2">Uncharacterized protein</fullName>
    </submittedName>
</protein>
<name>A0ABT0E6A3_9GAMM</name>
<feature type="chain" id="PRO_5046387954" evidence="1">
    <location>
        <begin position="31"/>
        <end position="233"/>
    </location>
</feature>
<proteinExistence type="predicted"/>
<keyword evidence="1" id="KW-0732">Signal</keyword>
<feature type="signal peptide" evidence="1">
    <location>
        <begin position="1"/>
        <end position="30"/>
    </location>
</feature>
<accession>A0ABT0E6A3</accession>
<comment type="caution">
    <text evidence="2">The sequence shown here is derived from an EMBL/GenBank/DDBJ whole genome shotgun (WGS) entry which is preliminary data.</text>
</comment>
<evidence type="ECO:0000313" key="2">
    <source>
        <dbReference type="EMBL" id="MCK0537365.1"/>
    </source>
</evidence>
<evidence type="ECO:0000256" key="1">
    <source>
        <dbReference type="SAM" id="SignalP"/>
    </source>
</evidence>
<evidence type="ECO:0000313" key="3">
    <source>
        <dbReference type="Proteomes" id="UP001165524"/>
    </source>
</evidence>
<reference evidence="2" key="1">
    <citation type="submission" date="2022-04" db="EMBL/GenBank/DDBJ databases">
        <title>Alcanivorax sp. CY1518 draft genome sequence.</title>
        <authorList>
            <person name="Zhao G."/>
            <person name="An M."/>
        </authorList>
    </citation>
    <scope>NUCLEOTIDE SEQUENCE</scope>
    <source>
        <strain evidence="2">CY1518</strain>
    </source>
</reference>
<dbReference type="Proteomes" id="UP001165524">
    <property type="component" value="Unassembled WGS sequence"/>
</dbReference>
<sequence length="233" mass="23596">MEIRRRAVLKGMALSSLAGLALNAPLRAFAMGGSVAAPGIQRSELLVLVGEGAASAAFLHGVAAAQGATPHVLDVGQDLGFMLDFERQLGSGVPARLIGLLDDASATLIVDLARSGGARAQWLGQHTVEAGASHHHLLNTEAAAGCSQWFGEQLHACGAAFTLAEERHGQGGQSGQISTLAAPASGAGHPAQWASSVGYLLAALGTEIKGVPPVVPLANMPLAGSFVSFSIEV</sequence>
<organism evidence="2 3">
    <name type="scientific">Alcanivorax quisquiliarum</name>
    <dbReference type="NCBI Taxonomy" id="2933565"/>
    <lineage>
        <taxon>Bacteria</taxon>
        <taxon>Pseudomonadati</taxon>
        <taxon>Pseudomonadota</taxon>
        <taxon>Gammaproteobacteria</taxon>
        <taxon>Oceanospirillales</taxon>
        <taxon>Alcanivoracaceae</taxon>
        <taxon>Alcanivorax</taxon>
    </lineage>
</organism>
<dbReference type="PROSITE" id="PS51318">
    <property type="entry name" value="TAT"/>
    <property type="match status" value="1"/>
</dbReference>
<dbReference type="RefSeq" id="WP_246950657.1">
    <property type="nucleotide sequence ID" value="NZ_JALKII010000003.1"/>
</dbReference>
<dbReference type="EMBL" id="JALKII010000003">
    <property type="protein sequence ID" value="MCK0537365.1"/>
    <property type="molecule type" value="Genomic_DNA"/>
</dbReference>
<dbReference type="InterPro" id="IPR006311">
    <property type="entry name" value="TAT_signal"/>
</dbReference>
<gene>
    <name evidence="2" type="ORF">MU846_06530</name>
</gene>